<dbReference type="Proteomes" id="UP000792457">
    <property type="component" value="Unassembled WGS sequence"/>
</dbReference>
<dbReference type="EMBL" id="KZ308556">
    <property type="protein sequence ID" value="KAG8231478.1"/>
    <property type="molecule type" value="Genomic_DNA"/>
</dbReference>
<dbReference type="Gene3D" id="3.20.20.210">
    <property type="match status" value="1"/>
</dbReference>
<dbReference type="OrthoDB" id="339900at2759"/>
<organism evidence="2 3">
    <name type="scientific">Ladona fulva</name>
    <name type="common">Scarce chaser dragonfly</name>
    <name type="synonym">Libellula fulva</name>
    <dbReference type="NCBI Taxonomy" id="123851"/>
    <lineage>
        <taxon>Eukaryota</taxon>
        <taxon>Metazoa</taxon>
        <taxon>Ecdysozoa</taxon>
        <taxon>Arthropoda</taxon>
        <taxon>Hexapoda</taxon>
        <taxon>Insecta</taxon>
        <taxon>Pterygota</taxon>
        <taxon>Palaeoptera</taxon>
        <taxon>Odonata</taxon>
        <taxon>Epiprocta</taxon>
        <taxon>Anisoptera</taxon>
        <taxon>Libelluloidea</taxon>
        <taxon>Libellulidae</taxon>
        <taxon>Ladona</taxon>
    </lineage>
</organism>
<dbReference type="PANTHER" id="PTHR21091:SF169">
    <property type="entry name" value="UROPORPHYRINOGEN DECARBOXYLASE"/>
    <property type="match status" value="1"/>
</dbReference>
<gene>
    <name evidence="2" type="ORF">J437_LFUL000195</name>
</gene>
<keyword evidence="3" id="KW-1185">Reference proteome</keyword>
<dbReference type="AlphaFoldDB" id="A0A8K0KFP1"/>
<proteinExistence type="predicted"/>
<accession>A0A8K0KFP1</accession>
<dbReference type="InterPro" id="IPR000257">
    <property type="entry name" value="Uroporphyrinogen_deCOase"/>
</dbReference>
<reference evidence="2" key="2">
    <citation type="submission" date="2017-10" db="EMBL/GenBank/DDBJ databases">
        <title>Ladona fulva Genome sequencing and assembly.</title>
        <authorList>
            <person name="Murali S."/>
            <person name="Richards S."/>
            <person name="Bandaranaike D."/>
            <person name="Bellair M."/>
            <person name="Blankenburg K."/>
            <person name="Chao H."/>
            <person name="Dinh H."/>
            <person name="Doddapaneni H."/>
            <person name="Dugan-Rocha S."/>
            <person name="Elkadiri S."/>
            <person name="Gnanaolivu R."/>
            <person name="Hernandez B."/>
            <person name="Skinner E."/>
            <person name="Javaid M."/>
            <person name="Lee S."/>
            <person name="Li M."/>
            <person name="Ming W."/>
            <person name="Munidasa M."/>
            <person name="Muniz J."/>
            <person name="Nguyen L."/>
            <person name="Hughes D."/>
            <person name="Osuji N."/>
            <person name="Pu L.-L."/>
            <person name="Puazo M."/>
            <person name="Qu C."/>
            <person name="Quiroz J."/>
            <person name="Raj R."/>
            <person name="Weissenberger G."/>
            <person name="Xin Y."/>
            <person name="Zou X."/>
            <person name="Han Y."/>
            <person name="Worley K."/>
            <person name="Muzny D."/>
            <person name="Gibbs R."/>
        </authorList>
    </citation>
    <scope>NUCLEOTIDE SEQUENCE</scope>
    <source>
        <strain evidence="2">Sampled in the wild</strain>
    </source>
</reference>
<feature type="non-terminal residue" evidence="2">
    <location>
        <position position="1"/>
    </location>
</feature>
<dbReference type="InterPro" id="IPR038071">
    <property type="entry name" value="UROD/MetE-like_sf"/>
</dbReference>
<dbReference type="Pfam" id="PF01208">
    <property type="entry name" value="URO-D"/>
    <property type="match status" value="1"/>
</dbReference>
<evidence type="ECO:0000259" key="1">
    <source>
        <dbReference type="Pfam" id="PF01208"/>
    </source>
</evidence>
<dbReference type="PANTHER" id="PTHR21091">
    <property type="entry name" value="METHYLTETRAHYDROFOLATE:HOMOCYSTEINE METHYLTRANSFERASE RELATED"/>
    <property type="match status" value="1"/>
</dbReference>
<name>A0A8K0KFP1_LADFU</name>
<dbReference type="GO" id="GO:0005829">
    <property type="term" value="C:cytosol"/>
    <property type="evidence" value="ECO:0007669"/>
    <property type="project" value="TreeGrafter"/>
</dbReference>
<dbReference type="GO" id="GO:0004853">
    <property type="term" value="F:uroporphyrinogen decarboxylase activity"/>
    <property type="evidence" value="ECO:0007669"/>
    <property type="project" value="InterPro"/>
</dbReference>
<evidence type="ECO:0000313" key="3">
    <source>
        <dbReference type="Proteomes" id="UP000792457"/>
    </source>
</evidence>
<evidence type="ECO:0000313" key="2">
    <source>
        <dbReference type="EMBL" id="KAG8231478.1"/>
    </source>
</evidence>
<sequence>MCYMIEGGGSKTMAKAKSWIYKHSDSSHKLLRMLTDVTVKYLVEQVLNGAQMLQVFESNAEYLGQEQFEEFCIPYLRNICEKVKEEVLRQGGFSVPMTIFAKGAHYSLKKL</sequence>
<reference evidence="2" key="1">
    <citation type="submission" date="2013-04" db="EMBL/GenBank/DDBJ databases">
        <authorList>
            <person name="Qu J."/>
            <person name="Murali S.C."/>
            <person name="Bandaranaike D."/>
            <person name="Bellair M."/>
            <person name="Blankenburg K."/>
            <person name="Chao H."/>
            <person name="Dinh H."/>
            <person name="Doddapaneni H."/>
            <person name="Downs B."/>
            <person name="Dugan-Rocha S."/>
            <person name="Elkadiri S."/>
            <person name="Gnanaolivu R.D."/>
            <person name="Hernandez B."/>
            <person name="Javaid M."/>
            <person name="Jayaseelan J.C."/>
            <person name="Lee S."/>
            <person name="Li M."/>
            <person name="Ming W."/>
            <person name="Munidasa M."/>
            <person name="Muniz J."/>
            <person name="Nguyen L."/>
            <person name="Ongeri F."/>
            <person name="Osuji N."/>
            <person name="Pu L.-L."/>
            <person name="Puazo M."/>
            <person name="Qu C."/>
            <person name="Quiroz J."/>
            <person name="Raj R."/>
            <person name="Weissenberger G."/>
            <person name="Xin Y."/>
            <person name="Zou X."/>
            <person name="Han Y."/>
            <person name="Richards S."/>
            <person name="Worley K."/>
            <person name="Muzny D."/>
            <person name="Gibbs R."/>
        </authorList>
    </citation>
    <scope>NUCLEOTIDE SEQUENCE</scope>
    <source>
        <strain evidence="2">Sampled in the wild</strain>
    </source>
</reference>
<dbReference type="GO" id="GO:0006783">
    <property type="term" value="P:heme biosynthetic process"/>
    <property type="evidence" value="ECO:0007669"/>
    <property type="project" value="TreeGrafter"/>
</dbReference>
<feature type="domain" description="Uroporphyrinogen decarboxylase (URO-D)" evidence="1">
    <location>
        <begin position="1"/>
        <end position="108"/>
    </location>
</feature>
<dbReference type="SUPFAM" id="SSF51726">
    <property type="entry name" value="UROD/MetE-like"/>
    <property type="match status" value="1"/>
</dbReference>
<protein>
    <recommendedName>
        <fullName evidence="1">Uroporphyrinogen decarboxylase (URO-D) domain-containing protein</fullName>
    </recommendedName>
</protein>
<comment type="caution">
    <text evidence="2">The sequence shown here is derived from an EMBL/GenBank/DDBJ whole genome shotgun (WGS) entry which is preliminary data.</text>
</comment>